<name>A0AAV7Q945_PLEWA</name>
<organism evidence="1 2">
    <name type="scientific">Pleurodeles waltl</name>
    <name type="common">Iberian ribbed newt</name>
    <dbReference type="NCBI Taxonomy" id="8319"/>
    <lineage>
        <taxon>Eukaryota</taxon>
        <taxon>Metazoa</taxon>
        <taxon>Chordata</taxon>
        <taxon>Craniata</taxon>
        <taxon>Vertebrata</taxon>
        <taxon>Euteleostomi</taxon>
        <taxon>Amphibia</taxon>
        <taxon>Batrachia</taxon>
        <taxon>Caudata</taxon>
        <taxon>Salamandroidea</taxon>
        <taxon>Salamandridae</taxon>
        <taxon>Pleurodelinae</taxon>
        <taxon>Pleurodeles</taxon>
    </lineage>
</organism>
<accession>A0AAV7Q945</accession>
<keyword evidence="2" id="KW-1185">Reference proteome</keyword>
<evidence type="ECO:0000313" key="1">
    <source>
        <dbReference type="EMBL" id="KAJ1136695.1"/>
    </source>
</evidence>
<comment type="caution">
    <text evidence="1">The sequence shown here is derived from an EMBL/GenBank/DDBJ whole genome shotgun (WGS) entry which is preliminary data.</text>
</comment>
<evidence type="ECO:0000313" key="2">
    <source>
        <dbReference type="Proteomes" id="UP001066276"/>
    </source>
</evidence>
<reference evidence="1" key="1">
    <citation type="journal article" date="2022" name="bioRxiv">
        <title>Sequencing and chromosome-scale assembly of the giantPleurodeles waltlgenome.</title>
        <authorList>
            <person name="Brown T."/>
            <person name="Elewa A."/>
            <person name="Iarovenko S."/>
            <person name="Subramanian E."/>
            <person name="Araus A.J."/>
            <person name="Petzold A."/>
            <person name="Susuki M."/>
            <person name="Suzuki K.-i.T."/>
            <person name="Hayashi T."/>
            <person name="Toyoda A."/>
            <person name="Oliveira C."/>
            <person name="Osipova E."/>
            <person name="Leigh N.D."/>
            <person name="Simon A."/>
            <person name="Yun M.H."/>
        </authorList>
    </citation>
    <scope>NUCLEOTIDE SEQUENCE</scope>
    <source>
        <strain evidence="1">20211129_DDA</strain>
        <tissue evidence="1">Liver</tissue>
    </source>
</reference>
<dbReference type="Proteomes" id="UP001066276">
    <property type="component" value="Chromosome 6"/>
</dbReference>
<proteinExistence type="predicted"/>
<dbReference type="AlphaFoldDB" id="A0AAV7Q945"/>
<protein>
    <submittedName>
        <fullName evidence="1">Uncharacterized protein</fullName>
    </submittedName>
</protein>
<gene>
    <name evidence="1" type="ORF">NDU88_003110</name>
</gene>
<dbReference type="EMBL" id="JANPWB010000010">
    <property type="protein sequence ID" value="KAJ1136695.1"/>
    <property type="molecule type" value="Genomic_DNA"/>
</dbReference>
<sequence length="69" mass="7797">MPEVAEPSLSTIMAVIKDFKNSLEHKLDAVTVNDNLLRTDFHKLSEKVKSVESLINLLQSMSKKLEDQV</sequence>